<organism evidence="1 2">
    <name type="scientific">Blyttiomyces helicus</name>
    <dbReference type="NCBI Taxonomy" id="388810"/>
    <lineage>
        <taxon>Eukaryota</taxon>
        <taxon>Fungi</taxon>
        <taxon>Fungi incertae sedis</taxon>
        <taxon>Chytridiomycota</taxon>
        <taxon>Chytridiomycota incertae sedis</taxon>
        <taxon>Chytridiomycetes</taxon>
        <taxon>Chytridiomycetes incertae sedis</taxon>
        <taxon>Blyttiomyces</taxon>
    </lineage>
</organism>
<reference evidence="2" key="1">
    <citation type="journal article" date="2018" name="Nat. Microbiol.">
        <title>Leveraging single-cell genomics to expand the fungal tree of life.</title>
        <authorList>
            <person name="Ahrendt S.R."/>
            <person name="Quandt C.A."/>
            <person name="Ciobanu D."/>
            <person name="Clum A."/>
            <person name="Salamov A."/>
            <person name="Andreopoulos B."/>
            <person name="Cheng J.F."/>
            <person name="Woyke T."/>
            <person name="Pelin A."/>
            <person name="Henrissat B."/>
            <person name="Reynolds N.K."/>
            <person name="Benny G.L."/>
            <person name="Smith M.E."/>
            <person name="James T.Y."/>
            <person name="Grigoriev I.V."/>
        </authorList>
    </citation>
    <scope>NUCLEOTIDE SEQUENCE [LARGE SCALE GENOMIC DNA]</scope>
</reference>
<name>A0A4V1ISL2_9FUNG</name>
<dbReference type="EMBL" id="KZ994061">
    <property type="protein sequence ID" value="RKO93947.1"/>
    <property type="molecule type" value="Genomic_DNA"/>
</dbReference>
<protein>
    <submittedName>
        <fullName evidence="1">Uncharacterized protein</fullName>
    </submittedName>
</protein>
<evidence type="ECO:0000313" key="2">
    <source>
        <dbReference type="Proteomes" id="UP000269721"/>
    </source>
</evidence>
<sequence length="203" mass="21724">MRREGSRLCLTAKFRDHCFGSFTGLPSRDAESDLRSRTPYDERDFPMTVAVAFAADLAAIPLLPFPQSSDAVLRALKASPAFAAAFYINSSKTPRIPPPGCRCDCRRRRRLGPGQNEARNAGRAGCTSPLRLPRFGASEREGKAYRYLSPAIAPLFAGIAAHHGTLIGPKPTVLVGATPKSAELHPDASLAAGLAPNGRSVRV</sequence>
<gene>
    <name evidence="1" type="ORF">BDK51DRAFT_50952</name>
</gene>
<keyword evidence="2" id="KW-1185">Reference proteome</keyword>
<evidence type="ECO:0000313" key="1">
    <source>
        <dbReference type="EMBL" id="RKO93947.1"/>
    </source>
</evidence>
<proteinExistence type="predicted"/>
<dbReference type="Proteomes" id="UP000269721">
    <property type="component" value="Unassembled WGS sequence"/>
</dbReference>
<dbReference type="AlphaFoldDB" id="A0A4V1ISL2"/>
<accession>A0A4V1ISL2</accession>